<sequence>MASTDYLQKFVHELTNKYVPFFDVERDEILGSTPLAFKAEYKRRDERYMITKNIKIWSVENQQFVFVSMMPKIVTVDFIEQFKRDLEKSIQKYIPKHGEHMSSVFLGIIVTDQNIGKKVLKGVKRYRKVKFIKFGFHGWAEIYVAIVDIKQMQLFIHPKGRQFVKPIETMLREEI</sequence>
<dbReference type="Pfam" id="PF26226">
    <property type="entry name" value="DUF8052"/>
    <property type="match status" value="1"/>
</dbReference>
<reference evidence="3 4" key="1">
    <citation type="submission" date="2020-02" db="EMBL/GenBank/DDBJ databases">
        <title>Bacillus aquiflavi sp. nov., isolated from yellow water of strong flavor Chinese baijiu in Yibin region of China.</title>
        <authorList>
            <person name="Xie J."/>
        </authorList>
    </citation>
    <scope>NUCLEOTIDE SEQUENCE [LARGE SCALE GENOMIC DNA]</scope>
    <source>
        <strain evidence="3 4">3H-10</strain>
    </source>
</reference>
<protein>
    <recommendedName>
        <fullName evidence="1">DUF8052 domain-containing protein</fullName>
    </recommendedName>
</protein>
<dbReference type="AlphaFoldDB" id="A0A6B3VY81"/>
<evidence type="ECO:0000259" key="1">
    <source>
        <dbReference type="Pfam" id="PF26226"/>
    </source>
</evidence>
<dbReference type="EMBL" id="JAAIWN010000030">
    <property type="protein sequence ID" value="NEY82258.1"/>
    <property type="molecule type" value="Genomic_DNA"/>
</dbReference>
<dbReference type="InterPro" id="IPR058365">
    <property type="entry name" value="DUF8052"/>
</dbReference>
<evidence type="ECO:0000313" key="5">
    <source>
        <dbReference type="Proteomes" id="UP000570010"/>
    </source>
</evidence>
<comment type="caution">
    <text evidence="3">The sequence shown here is derived from an EMBL/GenBank/DDBJ whole genome shotgun (WGS) entry which is preliminary data.</text>
</comment>
<dbReference type="EMBL" id="JACEIO010000032">
    <property type="protein sequence ID" value="MBA4538002.1"/>
    <property type="molecule type" value="Genomic_DNA"/>
</dbReference>
<dbReference type="RefSeq" id="WP_163242646.1">
    <property type="nucleotide sequence ID" value="NZ_CP082780.1"/>
</dbReference>
<name>A0A6B3VY81_9BACI</name>
<accession>A0A6B3VY81</accession>
<dbReference type="Proteomes" id="UP000472971">
    <property type="component" value="Unassembled WGS sequence"/>
</dbReference>
<evidence type="ECO:0000313" key="3">
    <source>
        <dbReference type="EMBL" id="NEY82258.1"/>
    </source>
</evidence>
<keyword evidence="4" id="KW-1185">Reference proteome</keyword>
<reference evidence="2 5" key="2">
    <citation type="submission" date="2020-07" db="EMBL/GenBank/DDBJ databases">
        <authorList>
            <person name="Feng H."/>
        </authorList>
    </citation>
    <scope>NUCLEOTIDE SEQUENCE [LARGE SCALE GENOMIC DNA]</scope>
    <source>
        <strain evidence="2">S-12</strain>
        <strain evidence="5">s-12</strain>
    </source>
</reference>
<evidence type="ECO:0000313" key="4">
    <source>
        <dbReference type="Proteomes" id="UP000472971"/>
    </source>
</evidence>
<proteinExistence type="predicted"/>
<gene>
    <name evidence="3" type="ORF">G4D64_12265</name>
    <name evidence="2" type="ORF">H1Z61_12875</name>
</gene>
<evidence type="ECO:0000313" key="2">
    <source>
        <dbReference type="EMBL" id="MBA4538002.1"/>
    </source>
</evidence>
<organism evidence="3 4">
    <name type="scientific">Bacillus aquiflavi</name>
    <dbReference type="NCBI Taxonomy" id="2672567"/>
    <lineage>
        <taxon>Bacteria</taxon>
        <taxon>Bacillati</taxon>
        <taxon>Bacillota</taxon>
        <taxon>Bacilli</taxon>
        <taxon>Bacillales</taxon>
        <taxon>Bacillaceae</taxon>
        <taxon>Bacillus</taxon>
    </lineage>
</organism>
<dbReference type="Proteomes" id="UP000570010">
    <property type="component" value="Unassembled WGS sequence"/>
</dbReference>
<feature type="domain" description="DUF8052" evidence="1">
    <location>
        <begin position="8"/>
        <end position="167"/>
    </location>
</feature>